<dbReference type="Proteomes" id="UP001597549">
    <property type="component" value="Unassembled WGS sequence"/>
</dbReference>
<proteinExistence type="predicted"/>
<keyword evidence="2" id="KW-1185">Reference proteome</keyword>
<comment type="caution">
    <text evidence="1">The sequence shown here is derived from an EMBL/GenBank/DDBJ whole genome shotgun (WGS) entry which is preliminary data.</text>
</comment>
<protein>
    <submittedName>
        <fullName evidence="1">Uncharacterized protein</fullName>
    </submittedName>
</protein>
<organism evidence="1 2">
    <name type="scientific">Flavobacterium ardleyense</name>
    <dbReference type="NCBI Taxonomy" id="2038737"/>
    <lineage>
        <taxon>Bacteria</taxon>
        <taxon>Pseudomonadati</taxon>
        <taxon>Bacteroidota</taxon>
        <taxon>Flavobacteriia</taxon>
        <taxon>Flavobacteriales</taxon>
        <taxon>Flavobacteriaceae</taxon>
        <taxon>Flavobacterium</taxon>
    </lineage>
</organism>
<sequence>MNKGAKTSISYAAGKEVRWADSGKNGDLIFKITDDMCGKTLKLSDLMK</sequence>
<gene>
    <name evidence="1" type="ORF">ACFSX9_06330</name>
</gene>
<reference evidence="2" key="1">
    <citation type="journal article" date="2019" name="Int. J. Syst. Evol. Microbiol.">
        <title>The Global Catalogue of Microorganisms (GCM) 10K type strain sequencing project: providing services to taxonomists for standard genome sequencing and annotation.</title>
        <authorList>
            <consortium name="The Broad Institute Genomics Platform"/>
            <consortium name="The Broad Institute Genome Sequencing Center for Infectious Disease"/>
            <person name="Wu L."/>
            <person name="Ma J."/>
        </authorList>
    </citation>
    <scope>NUCLEOTIDE SEQUENCE [LARGE SCALE GENOMIC DNA]</scope>
    <source>
        <strain evidence="2">KCTC 52644</strain>
    </source>
</reference>
<accession>A0ABW5Z7F7</accession>
<dbReference type="RefSeq" id="WP_379805789.1">
    <property type="nucleotide sequence ID" value="NZ_JBHUOL010000012.1"/>
</dbReference>
<evidence type="ECO:0000313" key="2">
    <source>
        <dbReference type="Proteomes" id="UP001597549"/>
    </source>
</evidence>
<dbReference type="EMBL" id="JBHUOL010000012">
    <property type="protein sequence ID" value="MFD2908348.1"/>
    <property type="molecule type" value="Genomic_DNA"/>
</dbReference>
<name>A0ABW5Z7F7_9FLAO</name>
<evidence type="ECO:0000313" key="1">
    <source>
        <dbReference type="EMBL" id="MFD2908348.1"/>
    </source>
</evidence>